<gene>
    <name evidence="1" type="ORF">AU255_06990</name>
</gene>
<proteinExistence type="predicted"/>
<dbReference type="AlphaFoldDB" id="A0A1V8M7S5"/>
<accession>A0A1V8M7S5</accession>
<dbReference type="Proteomes" id="UP000191980">
    <property type="component" value="Unassembled WGS sequence"/>
</dbReference>
<name>A0A1V8M7S5_9GAMM</name>
<evidence type="ECO:0000313" key="1">
    <source>
        <dbReference type="EMBL" id="OQK17607.1"/>
    </source>
</evidence>
<dbReference type="EMBL" id="LPUF01000001">
    <property type="protein sequence ID" value="OQK17607.1"/>
    <property type="molecule type" value="Genomic_DNA"/>
</dbReference>
<protein>
    <submittedName>
        <fullName evidence="1">Uncharacterized protein</fullName>
    </submittedName>
</protein>
<keyword evidence="2" id="KW-1185">Reference proteome</keyword>
<organism evidence="1 2">
    <name type="scientific">Methyloprofundus sedimenti</name>
    <dbReference type="NCBI Taxonomy" id="1420851"/>
    <lineage>
        <taxon>Bacteria</taxon>
        <taxon>Pseudomonadati</taxon>
        <taxon>Pseudomonadota</taxon>
        <taxon>Gammaproteobacteria</taxon>
        <taxon>Methylococcales</taxon>
        <taxon>Methylococcaceae</taxon>
        <taxon>Methyloprofundus</taxon>
    </lineage>
</organism>
<evidence type="ECO:0000313" key="2">
    <source>
        <dbReference type="Proteomes" id="UP000191980"/>
    </source>
</evidence>
<comment type="caution">
    <text evidence="1">The sequence shown here is derived from an EMBL/GenBank/DDBJ whole genome shotgun (WGS) entry which is preliminary data.</text>
</comment>
<dbReference type="STRING" id="1420851.AU255_06990"/>
<sequence length="62" mass="7028">MLTARIEQLQQGSVSRQEELFDLADDLNQRLEATAQRYSTLITAKLSKTAHFEKNNAGLSLY</sequence>
<reference evidence="1 2" key="1">
    <citation type="submission" date="2015-12" db="EMBL/GenBank/DDBJ databases">
        <authorList>
            <person name="Shamseldin A."/>
            <person name="Moawad H."/>
            <person name="Abd El-Rahim W.M."/>
            <person name="Sadowsky M.J."/>
        </authorList>
    </citation>
    <scope>NUCLEOTIDE SEQUENCE [LARGE SCALE GENOMIC DNA]</scope>
    <source>
        <strain evidence="1 2">WF1</strain>
    </source>
</reference>